<accession>D7E7A6</accession>
<evidence type="ECO:0000313" key="7">
    <source>
        <dbReference type="EMBL" id="ADI73855.1"/>
    </source>
</evidence>
<dbReference type="PANTHER" id="PTHR43278:SF2">
    <property type="entry name" value="IRON-SULFUR FLAVOPROTEIN"/>
    <property type="match status" value="1"/>
</dbReference>
<organism evidence="7 8">
    <name type="scientific">Methanohalobium evestigatum (strain ATCC BAA-1072 / DSM 3721 / NBRC 107634 / OCM 161 / Z-7303)</name>
    <dbReference type="NCBI Taxonomy" id="644295"/>
    <lineage>
        <taxon>Archaea</taxon>
        <taxon>Methanobacteriati</taxon>
        <taxon>Methanobacteriota</taxon>
        <taxon>Stenosarchaea group</taxon>
        <taxon>Methanomicrobia</taxon>
        <taxon>Methanosarcinales</taxon>
        <taxon>Methanosarcinaceae</taxon>
        <taxon>Methanohalobium</taxon>
    </lineage>
</organism>
<evidence type="ECO:0000256" key="3">
    <source>
        <dbReference type="ARBA" id="ARBA00022630"/>
    </source>
</evidence>
<dbReference type="OrthoDB" id="9059at2157"/>
<evidence type="ECO:0000259" key="6">
    <source>
        <dbReference type="Pfam" id="PF03358"/>
    </source>
</evidence>
<dbReference type="SUPFAM" id="SSF52218">
    <property type="entry name" value="Flavoproteins"/>
    <property type="match status" value="1"/>
</dbReference>
<protein>
    <submittedName>
        <fullName evidence="7">Iron-sulfur flavoprotein</fullName>
    </submittedName>
</protein>
<keyword evidence="4" id="KW-0288">FMN</keyword>
<dbReference type="Gene3D" id="3.40.50.360">
    <property type="match status" value="1"/>
</dbReference>
<evidence type="ECO:0000256" key="5">
    <source>
        <dbReference type="ARBA" id="ARBA00038292"/>
    </source>
</evidence>
<comment type="cofactor">
    <cofactor evidence="1">
        <name>FMN</name>
        <dbReference type="ChEBI" id="CHEBI:58210"/>
    </cofactor>
</comment>
<dbReference type="HOGENOM" id="CLU_050993_4_0_2"/>
<evidence type="ECO:0000256" key="4">
    <source>
        <dbReference type="ARBA" id="ARBA00022643"/>
    </source>
</evidence>
<gene>
    <name evidence="7" type="ordered locus">Metev_0963</name>
</gene>
<reference evidence="7 8" key="1">
    <citation type="submission" date="2010-06" db="EMBL/GenBank/DDBJ databases">
        <title>Complete sequence chromosome of Methanohalobium evestigatum Z-7303.</title>
        <authorList>
            <consortium name="US DOE Joint Genome Institute"/>
            <person name="Lucas S."/>
            <person name="Copeland A."/>
            <person name="Lapidus A."/>
            <person name="Cheng J.-F."/>
            <person name="Bruce D."/>
            <person name="Goodwin L."/>
            <person name="Pitluck S."/>
            <person name="Saunders E."/>
            <person name="Detter J.C."/>
            <person name="Han C."/>
            <person name="Tapia R."/>
            <person name="Land M."/>
            <person name="Hauser L."/>
            <person name="Kyrpides N."/>
            <person name="Mikhailova N."/>
            <person name="Sieprawska-Lupa M."/>
            <person name="Whitman W.B."/>
            <person name="Anderson I."/>
            <person name="Woyke T."/>
        </authorList>
    </citation>
    <scope>NUCLEOTIDE SEQUENCE [LARGE SCALE GENOMIC DNA]</scope>
    <source>
        <strain evidence="8">ATCC BAA-1072 / DSM 3721 / NBRC 107634 / OCM 161 / Z-7303</strain>
    </source>
</reference>
<keyword evidence="3" id="KW-0285">Flavoprotein</keyword>
<keyword evidence="8" id="KW-1185">Reference proteome</keyword>
<feature type="domain" description="NADPH-dependent FMN reductase-like" evidence="6">
    <location>
        <begin position="1"/>
        <end position="103"/>
    </location>
</feature>
<comment type="cofactor">
    <cofactor evidence="2">
        <name>[4Fe-4S] cluster</name>
        <dbReference type="ChEBI" id="CHEBI:49883"/>
    </cofactor>
</comment>
<dbReference type="PANTHER" id="PTHR43278">
    <property type="entry name" value="NAD(P)H-DEPENDENT FMN-CONTAINING OXIDOREDUCTASE YWQN-RELATED"/>
    <property type="match status" value="1"/>
</dbReference>
<dbReference type="RefSeq" id="WP_013194423.1">
    <property type="nucleotide sequence ID" value="NC_014253.1"/>
</dbReference>
<comment type="similarity">
    <text evidence="5">Belongs to the SsuE family. Isf subfamily.</text>
</comment>
<evidence type="ECO:0000256" key="1">
    <source>
        <dbReference type="ARBA" id="ARBA00001917"/>
    </source>
</evidence>
<name>D7E7A6_METEZ</name>
<dbReference type="KEGG" id="mev:Metev_0963"/>
<dbReference type="GeneID" id="9346592"/>
<evidence type="ECO:0000256" key="2">
    <source>
        <dbReference type="ARBA" id="ARBA00001966"/>
    </source>
</evidence>
<dbReference type="Proteomes" id="UP000000391">
    <property type="component" value="Chromosome"/>
</dbReference>
<dbReference type="GO" id="GO:0016491">
    <property type="term" value="F:oxidoreductase activity"/>
    <property type="evidence" value="ECO:0007669"/>
    <property type="project" value="InterPro"/>
</dbReference>
<dbReference type="AlphaFoldDB" id="D7E7A6"/>
<dbReference type="EMBL" id="CP002069">
    <property type="protein sequence ID" value="ADI73855.1"/>
    <property type="molecule type" value="Genomic_DNA"/>
</dbReference>
<proteinExistence type="inferred from homology"/>
<evidence type="ECO:0000313" key="8">
    <source>
        <dbReference type="Proteomes" id="UP000000391"/>
    </source>
</evidence>
<sequence length="236" mass="26828">MKITVFNGSPKGKKSNTHRIVNPLLEGAIQAGAQTEEIFLAEYNINHCYGCFSCWTKTPGKCVINDDMSNLINLFFESDYVGMATPVYGLFMTSILKKFNERLLPTATPHIHKNEDGSCYHEERMHYPRFFMIANAGFPGEHNFDLFKAYMASQNPVLEVYQNSGGVLEEEDWPDENVKKRINEFYDALRKAGKEMVTNGQVSENIIKTIHAELISDDEFMAGVNQHWDEEIAKGV</sequence>
<dbReference type="Pfam" id="PF03358">
    <property type="entry name" value="FMN_red"/>
    <property type="match status" value="1"/>
</dbReference>
<dbReference type="InterPro" id="IPR051796">
    <property type="entry name" value="ISF_SsuE-like"/>
</dbReference>
<dbReference type="STRING" id="644295.Metev_0963"/>
<dbReference type="InterPro" id="IPR005025">
    <property type="entry name" value="FMN_Rdtase-like_dom"/>
</dbReference>
<dbReference type="InterPro" id="IPR029039">
    <property type="entry name" value="Flavoprotein-like_sf"/>
</dbReference>